<keyword evidence="2" id="KW-0378">Hydrolase</keyword>
<keyword evidence="4" id="KW-1185">Reference proteome</keyword>
<evidence type="ECO:0000256" key="2">
    <source>
        <dbReference type="ARBA" id="ARBA00022801"/>
    </source>
</evidence>
<organism evidence="3 4">
    <name type="scientific">Burkholderia thailandensis (strain ATCC 700388 / DSM 13276 / CCUG 48851 / CIP 106301 / E264)</name>
    <dbReference type="NCBI Taxonomy" id="271848"/>
    <lineage>
        <taxon>Bacteria</taxon>
        <taxon>Pseudomonadati</taxon>
        <taxon>Pseudomonadota</taxon>
        <taxon>Betaproteobacteria</taxon>
        <taxon>Burkholderiales</taxon>
        <taxon>Burkholderiaceae</taxon>
        <taxon>Burkholderia</taxon>
        <taxon>pseudomallei group</taxon>
    </lineage>
</organism>
<dbReference type="Gene3D" id="3.10.129.10">
    <property type="entry name" value="Hotdog Thioesterase"/>
    <property type="match status" value="1"/>
</dbReference>
<dbReference type="CDD" id="cd00586">
    <property type="entry name" value="4HBT"/>
    <property type="match status" value="1"/>
</dbReference>
<dbReference type="Pfam" id="PF13279">
    <property type="entry name" value="4HBT_2"/>
    <property type="match status" value="1"/>
</dbReference>
<accession>Q2SV80</accession>
<comment type="similarity">
    <text evidence="1">Belongs to the 4-hydroxybenzoyl-CoA thioesterase family.</text>
</comment>
<dbReference type="EMBL" id="CP000086">
    <property type="protein sequence ID" value="ABC39402.1"/>
    <property type="molecule type" value="Genomic_DNA"/>
</dbReference>
<reference evidence="3 4" key="1">
    <citation type="journal article" date="2005" name="BMC Genomics">
        <title>Bacterial genome adaptation to niches: divergence of the potential virulence genes in three Burkholderia species of different survival strategies.</title>
        <authorList>
            <person name="Kim H.S."/>
            <person name="Schell M.A."/>
            <person name="Yu Y."/>
            <person name="Ulrich R.L."/>
            <person name="Sarria S.H."/>
            <person name="Nierman W.C."/>
            <person name="DeShazer D."/>
        </authorList>
    </citation>
    <scope>NUCLEOTIDE SEQUENCE [LARGE SCALE GENOMIC DNA]</scope>
    <source>
        <strain evidence="4">ATCC 700388 / DSM 13276 / CCUG 48851 / CIP 106301 / E264</strain>
    </source>
</reference>
<dbReference type="PANTHER" id="PTHR31793">
    <property type="entry name" value="4-HYDROXYBENZOYL-COA THIOESTERASE FAMILY MEMBER"/>
    <property type="match status" value="1"/>
</dbReference>
<dbReference type="Proteomes" id="UP000001930">
    <property type="component" value="Chromosome I"/>
</dbReference>
<protein>
    <submittedName>
        <fullName evidence="3">Thioesterase family protein</fullName>
    </submittedName>
</protein>
<dbReference type="InterPro" id="IPR029069">
    <property type="entry name" value="HotDog_dom_sf"/>
</dbReference>
<dbReference type="HOGENOM" id="CLU_101141_0_1_4"/>
<dbReference type="SMR" id="Q2SV80"/>
<evidence type="ECO:0000313" key="4">
    <source>
        <dbReference type="Proteomes" id="UP000001930"/>
    </source>
</evidence>
<dbReference type="GO" id="GO:0047617">
    <property type="term" value="F:fatty acyl-CoA hydrolase activity"/>
    <property type="evidence" value="ECO:0007669"/>
    <property type="project" value="TreeGrafter"/>
</dbReference>
<name>Q2SV80_BURTA</name>
<evidence type="ECO:0000256" key="1">
    <source>
        <dbReference type="ARBA" id="ARBA00005953"/>
    </source>
</evidence>
<dbReference type="SUPFAM" id="SSF54637">
    <property type="entry name" value="Thioesterase/thiol ester dehydrase-isomerase"/>
    <property type="match status" value="1"/>
</dbReference>
<dbReference type="PANTHER" id="PTHR31793:SF27">
    <property type="entry name" value="NOVEL THIOESTERASE SUPERFAMILY DOMAIN AND SAPOSIN A-TYPE DOMAIN CONTAINING PROTEIN (0610012H03RIK)"/>
    <property type="match status" value="1"/>
</dbReference>
<dbReference type="KEGG" id="bte:BTH_I2654"/>
<dbReference type="AlphaFoldDB" id="Q2SV80"/>
<proteinExistence type="inferred from homology"/>
<gene>
    <name evidence="3" type="ordered locus">BTH_I2654</name>
</gene>
<evidence type="ECO:0000313" key="3">
    <source>
        <dbReference type="EMBL" id="ABC39402.1"/>
    </source>
</evidence>
<dbReference type="InterPro" id="IPR050563">
    <property type="entry name" value="4-hydroxybenzoyl-CoA_TE"/>
</dbReference>
<sequence>MFTGVWAAAFTRPVDARRTRRRHRCHRRRRRATVRPWRPFPTRRQATVSSHRSDMSLTKPVPLPRSAYRHFLPITTRWMDNDVYGHVNNVVYYSYFDTVVNEYLIRRGALDVERGETIGLVVETQCNYFAPLVFPQCVEAGLRVARLGSSSVRYEIGLFAHGEASAAAQGHFVHVYVDRATRRPVPLPEPLRAALAPLVAQAA</sequence>